<organism evidence="2 3">
    <name type="scientific">Methylocystis heyeri</name>
    <dbReference type="NCBI Taxonomy" id="391905"/>
    <lineage>
        <taxon>Bacteria</taxon>
        <taxon>Pseudomonadati</taxon>
        <taxon>Pseudomonadota</taxon>
        <taxon>Alphaproteobacteria</taxon>
        <taxon>Hyphomicrobiales</taxon>
        <taxon>Methylocystaceae</taxon>
        <taxon>Methylocystis</taxon>
    </lineage>
</organism>
<proteinExistence type="predicted"/>
<evidence type="ECO:0000313" key="2">
    <source>
        <dbReference type="EMBL" id="QGM48325.1"/>
    </source>
</evidence>
<evidence type="ECO:0000313" key="3">
    <source>
        <dbReference type="Proteomes" id="UP000309061"/>
    </source>
</evidence>
<name>A0A6B8KMD9_9HYPH</name>
<dbReference type="RefSeq" id="WP_154331786.1">
    <property type="nucleotide sequence ID" value="NZ_CP046054.1"/>
</dbReference>
<accession>A0A6B8KMD9</accession>
<dbReference type="OrthoDB" id="3174560at2"/>
<dbReference type="Proteomes" id="UP000309061">
    <property type="component" value="Plasmid unnamed2"/>
</dbReference>
<keyword evidence="2" id="KW-0614">Plasmid</keyword>
<feature type="region of interest" description="Disordered" evidence="1">
    <location>
        <begin position="83"/>
        <end position="108"/>
    </location>
</feature>
<gene>
    <name evidence="2" type="ORF">H2LOC_021270</name>
</gene>
<keyword evidence="3" id="KW-1185">Reference proteome</keyword>
<reference evidence="2 3" key="1">
    <citation type="submission" date="2019-11" db="EMBL/GenBank/DDBJ databases">
        <title>The genome sequence of Methylocystis heyeri.</title>
        <authorList>
            <person name="Oshkin I.Y."/>
            <person name="Miroshnikov K."/>
            <person name="Dedysh S.N."/>
        </authorList>
    </citation>
    <scope>NUCLEOTIDE SEQUENCE [LARGE SCALE GENOMIC DNA]</scope>
    <source>
        <strain evidence="2 3">H2</strain>
        <plasmid evidence="2 3">unnamed2</plasmid>
    </source>
</reference>
<evidence type="ECO:0000256" key="1">
    <source>
        <dbReference type="SAM" id="MobiDB-lite"/>
    </source>
</evidence>
<dbReference type="Gene3D" id="6.20.450.20">
    <property type="match status" value="1"/>
</dbReference>
<protein>
    <submittedName>
        <fullName evidence="2">Uncharacterized protein</fullName>
    </submittedName>
</protein>
<dbReference type="EMBL" id="CP046054">
    <property type="protein sequence ID" value="QGM48325.1"/>
    <property type="molecule type" value="Genomic_DNA"/>
</dbReference>
<dbReference type="AlphaFoldDB" id="A0A6B8KMD9"/>
<sequence length="160" mass="17610">MAHQPALPEIIDGKAVQSLVEAHAIRGATVLGQKGGWAVLVRYGVLERAVAAQRARKPRLWRNLATAAAFVRDELGLARFEVDAQAHEPDPGARRRPDQAARLRQQREAAEHDRWFRAEVQKTLDRIDAGEIGVIDEDAWAQRSAAKRAELARRAAATGG</sequence>
<dbReference type="KEGG" id="mhey:H2LOC_021270"/>
<geneLocation type="plasmid" evidence="2">
    <name>unnamed2</name>
</geneLocation>